<dbReference type="GO" id="GO:0009694">
    <property type="term" value="P:jasmonic acid metabolic process"/>
    <property type="evidence" value="ECO:0007669"/>
    <property type="project" value="TreeGrafter"/>
</dbReference>
<evidence type="ECO:0000259" key="1">
    <source>
        <dbReference type="Pfam" id="PF12697"/>
    </source>
</evidence>
<dbReference type="AlphaFoldDB" id="A0A8J3J1V6"/>
<dbReference type="InterPro" id="IPR045889">
    <property type="entry name" value="MES/HNL"/>
</dbReference>
<sequence>MSTYLLIHGDWHGGWCWNRLAPLLRQAGHHVLAPDLPGHGQNHTPLTTLTPQSSLNFLLELLDVQNEPVILVGHSSGGILLTLLAERRPEKIKLLVYLSAFLLPPGIWPRSLARQDTESLLPFALLVDQERQVVTVKPEAAREVFYADCTDEEADWATSLLVPEPLRMKAPEVAPTPVDTPEISLPRVYISCLQDRALGPSLQQKMYTALPCQKVYTLSTSHSPFLSAPDQLATCLLDLNSI</sequence>
<evidence type="ECO:0000313" key="3">
    <source>
        <dbReference type="Proteomes" id="UP000597444"/>
    </source>
</evidence>
<dbReference type="Proteomes" id="UP000597444">
    <property type="component" value="Unassembled WGS sequence"/>
</dbReference>
<dbReference type="Pfam" id="PF12697">
    <property type="entry name" value="Abhydrolase_6"/>
    <property type="match status" value="1"/>
</dbReference>
<evidence type="ECO:0000313" key="2">
    <source>
        <dbReference type="EMBL" id="GHO99246.1"/>
    </source>
</evidence>
<dbReference type="PRINTS" id="PR00412">
    <property type="entry name" value="EPOXHYDRLASE"/>
</dbReference>
<dbReference type="Gene3D" id="3.40.50.1820">
    <property type="entry name" value="alpha/beta hydrolase"/>
    <property type="match status" value="1"/>
</dbReference>
<dbReference type="InterPro" id="IPR000073">
    <property type="entry name" value="AB_hydrolase_1"/>
</dbReference>
<dbReference type="RefSeq" id="WP_220209894.1">
    <property type="nucleotide sequence ID" value="NZ_BNJK01000002.1"/>
</dbReference>
<dbReference type="GO" id="GO:0080031">
    <property type="term" value="F:methyl salicylate esterase activity"/>
    <property type="evidence" value="ECO:0007669"/>
    <property type="project" value="TreeGrafter"/>
</dbReference>
<dbReference type="SUPFAM" id="SSF53474">
    <property type="entry name" value="alpha/beta-Hydrolases"/>
    <property type="match status" value="1"/>
</dbReference>
<dbReference type="GO" id="GO:0080030">
    <property type="term" value="F:methyl indole-3-acetate esterase activity"/>
    <property type="evidence" value="ECO:0007669"/>
    <property type="project" value="TreeGrafter"/>
</dbReference>
<gene>
    <name evidence="2" type="ORF">KSF_092940</name>
</gene>
<dbReference type="EMBL" id="BNJK01000002">
    <property type="protein sequence ID" value="GHO99246.1"/>
    <property type="molecule type" value="Genomic_DNA"/>
</dbReference>
<organism evidence="2 3">
    <name type="scientific">Reticulibacter mediterranei</name>
    <dbReference type="NCBI Taxonomy" id="2778369"/>
    <lineage>
        <taxon>Bacteria</taxon>
        <taxon>Bacillati</taxon>
        <taxon>Chloroflexota</taxon>
        <taxon>Ktedonobacteria</taxon>
        <taxon>Ktedonobacterales</taxon>
        <taxon>Reticulibacteraceae</taxon>
        <taxon>Reticulibacter</taxon>
    </lineage>
</organism>
<accession>A0A8J3J1V6</accession>
<dbReference type="PANTHER" id="PTHR10992">
    <property type="entry name" value="METHYLESTERASE FAMILY MEMBER"/>
    <property type="match status" value="1"/>
</dbReference>
<reference evidence="2" key="1">
    <citation type="submission" date="2020-10" db="EMBL/GenBank/DDBJ databases">
        <title>Taxonomic study of unclassified bacteria belonging to the class Ktedonobacteria.</title>
        <authorList>
            <person name="Yabe S."/>
            <person name="Wang C.M."/>
            <person name="Zheng Y."/>
            <person name="Sakai Y."/>
            <person name="Cavaletti L."/>
            <person name="Monciardini P."/>
            <person name="Donadio S."/>
        </authorList>
    </citation>
    <scope>NUCLEOTIDE SEQUENCE</scope>
    <source>
        <strain evidence="2">ID150040</strain>
    </source>
</reference>
<proteinExistence type="predicted"/>
<keyword evidence="3" id="KW-1185">Reference proteome</keyword>
<dbReference type="GO" id="GO:0080032">
    <property type="term" value="F:methyl jasmonate esterase activity"/>
    <property type="evidence" value="ECO:0007669"/>
    <property type="project" value="TreeGrafter"/>
</dbReference>
<feature type="domain" description="AB hydrolase-1" evidence="1">
    <location>
        <begin position="5"/>
        <end position="233"/>
    </location>
</feature>
<dbReference type="GO" id="GO:0009696">
    <property type="term" value="P:salicylic acid metabolic process"/>
    <property type="evidence" value="ECO:0007669"/>
    <property type="project" value="TreeGrafter"/>
</dbReference>
<comment type="caution">
    <text evidence="2">The sequence shown here is derived from an EMBL/GenBank/DDBJ whole genome shotgun (WGS) entry which is preliminary data.</text>
</comment>
<dbReference type="PRINTS" id="PR00111">
    <property type="entry name" value="ABHYDROLASE"/>
</dbReference>
<name>A0A8J3J1V6_9CHLR</name>
<protein>
    <recommendedName>
        <fullName evidence="1">AB hydrolase-1 domain-containing protein</fullName>
    </recommendedName>
</protein>
<dbReference type="PANTHER" id="PTHR10992:SF1032">
    <property type="entry name" value="METHYLESTERASE 17"/>
    <property type="match status" value="1"/>
</dbReference>
<dbReference type="InterPro" id="IPR000639">
    <property type="entry name" value="Epox_hydrolase-like"/>
</dbReference>
<dbReference type="InterPro" id="IPR029058">
    <property type="entry name" value="AB_hydrolase_fold"/>
</dbReference>